<dbReference type="SMART" id="SM00304">
    <property type="entry name" value="HAMP"/>
    <property type="match status" value="1"/>
</dbReference>
<feature type="domain" description="HAMP" evidence="15">
    <location>
        <begin position="227"/>
        <end position="279"/>
    </location>
</feature>
<keyword evidence="4" id="KW-1003">Cell membrane</keyword>
<dbReference type="InterPro" id="IPR003594">
    <property type="entry name" value="HATPase_dom"/>
</dbReference>
<dbReference type="FunFam" id="1.10.287.130:FF:000001">
    <property type="entry name" value="Two-component sensor histidine kinase"/>
    <property type="match status" value="1"/>
</dbReference>
<gene>
    <name evidence="16" type="ORF">DLM86_11395</name>
</gene>
<dbReference type="CDD" id="cd00082">
    <property type="entry name" value="HisKA"/>
    <property type="match status" value="1"/>
</dbReference>
<dbReference type="RefSeq" id="WP_110840118.1">
    <property type="nucleotide sequence ID" value="NZ_QJVJ01000004.1"/>
</dbReference>
<dbReference type="Pfam" id="PF02518">
    <property type="entry name" value="HATPase_c"/>
    <property type="match status" value="1"/>
</dbReference>
<keyword evidence="9" id="KW-0067">ATP-binding</keyword>
<dbReference type="InterPro" id="IPR003660">
    <property type="entry name" value="HAMP_dom"/>
</dbReference>
<reference evidence="16 17" key="1">
    <citation type="submission" date="2018-05" db="EMBL/GenBank/DDBJ databases">
        <title>Paenibacillus flagellatus sp. nov., isolated from selenium mineral soil.</title>
        <authorList>
            <person name="Dai X."/>
        </authorList>
    </citation>
    <scope>NUCLEOTIDE SEQUENCE [LARGE SCALE GENOMIC DNA]</scope>
    <source>
        <strain evidence="16 17">DXL2</strain>
    </source>
</reference>
<evidence type="ECO:0000256" key="2">
    <source>
        <dbReference type="ARBA" id="ARBA00004651"/>
    </source>
</evidence>
<evidence type="ECO:0000256" key="8">
    <source>
        <dbReference type="ARBA" id="ARBA00022777"/>
    </source>
</evidence>
<keyword evidence="5" id="KW-0597">Phosphoprotein</keyword>
<protein>
    <recommendedName>
        <fullName evidence="3">histidine kinase</fullName>
        <ecNumber evidence="3">2.7.13.3</ecNumber>
    </recommendedName>
</protein>
<dbReference type="Pfam" id="PF00672">
    <property type="entry name" value="HAMP"/>
    <property type="match status" value="1"/>
</dbReference>
<dbReference type="Pfam" id="PF00512">
    <property type="entry name" value="HisKA"/>
    <property type="match status" value="1"/>
</dbReference>
<dbReference type="EC" id="2.7.13.3" evidence="3"/>
<keyword evidence="13" id="KW-1133">Transmembrane helix</keyword>
<evidence type="ECO:0000256" key="3">
    <source>
        <dbReference type="ARBA" id="ARBA00012438"/>
    </source>
</evidence>
<dbReference type="PANTHER" id="PTHR43711">
    <property type="entry name" value="TWO-COMPONENT HISTIDINE KINASE"/>
    <property type="match status" value="1"/>
</dbReference>
<evidence type="ECO:0000256" key="10">
    <source>
        <dbReference type="ARBA" id="ARBA00023012"/>
    </source>
</evidence>
<keyword evidence="13" id="KW-0812">Transmembrane</keyword>
<evidence type="ECO:0000256" key="12">
    <source>
        <dbReference type="SAM" id="Coils"/>
    </source>
</evidence>
<evidence type="ECO:0000256" key="9">
    <source>
        <dbReference type="ARBA" id="ARBA00022840"/>
    </source>
</evidence>
<sequence>MIKRARTISTKLFLLTSLFLIVFLTVLMVVQSAFFESYYRNKKKNELQDALASFAASHYKQAGDENKLPELFPEFEKRYAATMAIGRMKDGFLVLGSPTRMRVIQVVDKDGNFIQRLPQLPSISVTDNGMKYVVNAMNFWHAKSDLVRRVLDLGETVSFVNSYADTELSTIAAVAPLKGEGGTEYVLLAASSLQPVGEAAGIVKDFYVYFLLLAVGLIVVLTYVYSRMISRPLVRLNEAAGRMAKLDFTARCDDGAQDEIGSLGKTLNFLSQNLNDTLGQLNAANEQLNSANEQLKADIENEKRLERLRREFVASVSHELKTPISLIGGYAEGLKDGIVQGERRDEYLDVIIEESERMASLVRDMLDLSQLESGKFTLSPQPFRIGALAESLTDKMFVELHKKRLVCEVGLEDPEAEVVGDEFRIGQVLTNLLANAIKHAPEGGKIRITTAEGPGEGVPGSNGTVWVEVYNDGDPIPDSDMNLIWDAFHTVDKSRNRELGGFGIGLAIVRNILTLHGSDFGVRNVQGGVLFYFSLPLASDG</sequence>
<dbReference type="AlphaFoldDB" id="A0A2V5KAK1"/>
<keyword evidence="11 13" id="KW-0472">Membrane</keyword>
<keyword evidence="7" id="KW-0547">Nucleotide-binding</keyword>
<dbReference type="SUPFAM" id="SSF55874">
    <property type="entry name" value="ATPase domain of HSP90 chaperone/DNA topoisomerase II/histidine kinase"/>
    <property type="match status" value="1"/>
</dbReference>
<organism evidence="16 17">
    <name type="scientific">Paenibacillus flagellatus</name>
    <dbReference type="NCBI Taxonomy" id="2211139"/>
    <lineage>
        <taxon>Bacteria</taxon>
        <taxon>Bacillati</taxon>
        <taxon>Bacillota</taxon>
        <taxon>Bacilli</taxon>
        <taxon>Bacillales</taxon>
        <taxon>Paenibacillaceae</taxon>
        <taxon>Paenibacillus</taxon>
    </lineage>
</organism>
<dbReference type="GO" id="GO:0005886">
    <property type="term" value="C:plasma membrane"/>
    <property type="evidence" value="ECO:0007669"/>
    <property type="project" value="UniProtKB-SubCell"/>
</dbReference>
<dbReference type="InterPro" id="IPR003661">
    <property type="entry name" value="HisK_dim/P_dom"/>
</dbReference>
<dbReference type="InterPro" id="IPR036097">
    <property type="entry name" value="HisK_dim/P_sf"/>
</dbReference>
<dbReference type="Gene3D" id="6.10.340.10">
    <property type="match status" value="1"/>
</dbReference>
<dbReference type="PRINTS" id="PR00344">
    <property type="entry name" value="BCTRLSENSOR"/>
</dbReference>
<dbReference type="InterPro" id="IPR004358">
    <property type="entry name" value="Sig_transdc_His_kin-like_C"/>
</dbReference>
<keyword evidence="12" id="KW-0175">Coiled coil</keyword>
<keyword evidence="6" id="KW-0808">Transferase</keyword>
<keyword evidence="17" id="KW-1185">Reference proteome</keyword>
<evidence type="ECO:0000256" key="5">
    <source>
        <dbReference type="ARBA" id="ARBA00022553"/>
    </source>
</evidence>
<dbReference type="CDD" id="cd06225">
    <property type="entry name" value="HAMP"/>
    <property type="match status" value="1"/>
</dbReference>
<feature type="domain" description="Histidine kinase" evidence="14">
    <location>
        <begin position="315"/>
        <end position="539"/>
    </location>
</feature>
<dbReference type="SUPFAM" id="SSF47384">
    <property type="entry name" value="Homodimeric domain of signal transducing histidine kinase"/>
    <property type="match status" value="1"/>
</dbReference>
<dbReference type="InterPro" id="IPR050736">
    <property type="entry name" value="Sensor_HK_Regulatory"/>
</dbReference>
<keyword evidence="10" id="KW-0902">Two-component regulatory system</keyword>
<dbReference type="SUPFAM" id="SSF158472">
    <property type="entry name" value="HAMP domain-like"/>
    <property type="match status" value="1"/>
</dbReference>
<comment type="catalytic activity">
    <reaction evidence="1">
        <text>ATP + protein L-histidine = ADP + protein N-phospho-L-histidine.</text>
        <dbReference type="EC" id="2.7.13.3"/>
    </reaction>
</comment>
<evidence type="ECO:0000256" key="4">
    <source>
        <dbReference type="ARBA" id="ARBA00022475"/>
    </source>
</evidence>
<evidence type="ECO:0000256" key="7">
    <source>
        <dbReference type="ARBA" id="ARBA00022741"/>
    </source>
</evidence>
<dbReference type="SMART" id="SM00388">
    <property type="entry name" value="HisKA"/>
    <property type="match status" value="1"/>
</dbReference>
<evidence type="ECO:0000259" key="14">
    <source>
        <dbReference type="PROSITE" id="PS50109"/>
    </source>
</evidence>
<dbReference type="Proteomes" id="UP000247476">
    <property type="component" value="Unassembled WGS sequence"/>
</dbReference>
<evidence type="ECO:0000256" key="11">
    <source>
        <dbReference type="ARBA" id="ARBA00023136"/>
    </source>
</evidence>
<dbReference type="PROSITE" id="PS50109">
    <property type="entry name" value="HIS_KIN"/>
    <property type="match status" value="1"/>
</dbReference>
<feature type="transmembrane region" description="Helical" evidence="13">
    <location>
        <begin position="206"/>
        <end position="225"/>
    </location>
</feature>
<comment type="subcellular location">
    <subcellularLocation>
        <location evidence="2">Cell membrane</location>
        <topology evidence="2">Multi-pass membrane protein</topology>
    </subcellularLocation>
</comment>
<proteinExistence type="predicted"/>
<name>A0A2V5KAK1_9BACL</name>
<dbReference type="Gene3D" id="1.10.287.130">
    <property type="match status" value="1"/>
</dbReference>
<evidence type="ECO:0000313" key="17">
    <source>
        <dbReference type="Proteomes" id="UP000247476"/>
    </source>
</evidence>
<dbReference type="OrthoDB" id="9762826at2"/>
<dbReference type="PROSITE" id="PS50885">
    <property type="entry name" value="HAMP"/>
    <property type="match status" value="1"/>
</dbReference>
<evidence type="ECO:0000256" key="1">
    <source>
        <dbReference type="ARBA" id="ARBA00000085"/>
    </source>
</evidence>
<dbReference type="SMART" id="SM00387">
    <property type="entry name" value="HATPase_c"/>
    <property type="match status" value="1"/>
</dbReference>
<dbReference type="GO" id="GO:0000155">
    <property type="term" value="F:phosphorelay sensor kinase activity"/>
    <property type="evidence" value="ECO:0007669"/>
    <property type="project" value="InterPro"/>
</dbReference>
<evidence type="ECO:0000256" key="13">
    <source>
        <dbReference type="SAM" id="Phobius"/>
    </source>
</evidence>
<dbReference type="Gene3D" id="3.30.565.10">
    <property type="entry name" value="Histidine kinase-like ATPase, C-terminal domain"/>
    <property type="match status" value="1"/>
</dbReference>
<evidence type="ECO:0000259" key="15">
    <source>
        <dbReference type="PROSITE" id="PS50885"/>
    </source>
</evidence>
<evidence type="ECO:0000256" key="6">
    <source>
        <dbReference type="ARBA" id="ARBA00022679"/>
    </source>
</evidence>
<comment type="caution">
    <text evidence="16">The sequence shown here is derived from an EMBL/GenBank/DDBJ whole genome shotgun (WGS) entry which is preliminary data.</text>
</comment>
<dbReference type="InterPro" id="IPR005467">
    <property type="entry name" value="His_kinase_dom"/>
</dbReference>
<dbReference type="PANTHER" id="PTHR43711:SF1">
    <property type="entry name" value="HISTIDINE KINASE 1"/>
    <property type="match status" value="1"/>
</dbReference>
<accession>A0A2V5KAK1</accession>
<feature type="coiled-coil region" evidence="12">
    <location>
        <begin position="267"/>
        <end position="308"/>
    </location>
</feature>
<dbReference type="InterPro" id="IPR036890">
    <property type="entry name" value="HATPase_C_sf"/>
</dbReference>
<keyword evidence="8 16" id="KW-0418">Kinase</keyword>
<dbReference type="GO" id="GO:0005524">
    <property type="term" value="F:ATP binding"/>
    <property type="evidence" value="ECO:0007669"/>
    <property type="project" value="UniProtKB-KW"/>
</dbReference>
<dbReference type="EMBL" id="QJVJ01000004">
    <property type="protein sequence ID" value="PYI55124.1"/>
    <property type="molecule type" value="Genomic_DNA"/>
</dbReference>
<evidence type="ECO:0000313" key="16">
    <source>
        <dbReference type="EMBL" id="PYI55124.1"/>
    </source>
</evidence>